<accession>A0A2P6MY12</accession>
<evidence type="ECO:0000313" key="1">
    <source>
        <dbReference type="EMBL" id="PRP76604.1"/>
    </source>
</evidence>
<sequence length="95" mass="11035">MQQVTTNGVISTHDITRVILDTVLNEPVIQWMSSVLKSHNRRRRKQFAVLRSTCKLWKNIVDKLTDWLTDDDLVLALKSPSERLWSMASRALTKE</sequence>
<dbReference type="AlphaFoldDB" id="A0A2P6MY12"/>
<dbReference type="Proteomes" id="UP000241769">
    <property type="component" value="Unassembled WGS sequence"/>
</dbReference>
<reference evidence="1 2" key="1">
    <citation type="journal article" date="2018" name="Genome Biol. Evol.">
        <title>Multiple Roots of Fruiting Body Formation in Amoebozoa.</title>
        <authorList>
            <person name="Hillmann F."/>
            <person name="Forbes G."/>
            <person name="Novohradska S."/>
            <person name="Ferling I."/>
            <person name="Riege K."/>
            <person name="Groth M."/>
            <person name="Westermann M."/>
            <person name="Marz M."/>
            <person name="Spaller T."/>
            <person name="Winckler T."/>
            <person name="Schaap P."/>
            <person name="Glockner G."/>
        </authorList>
    </citation>
    <scope>NUCLEOTIDE SEQUENCE [LARGE SCALE GENOMIC DNA]</scope>
    <source>
        <strain evidence="1 2">Jena</strain>
    </source>
</reference>
<name>A0A2P6MY12_9EUKA</name>
<evidence type="ECO:0000313" key="2">
    <source>
        <dbReference type="Proteomes" id="UP000241769"/>
    </source>
</evidence>
<gene>
    <name evidence="1" type="ORF">PROFUN_14981</name>
</gene>
<comment type="caution">
    <text evidence="1">The sequence shown here is derived from an EMBL/GenBank/DDBJ whole genome shotgun (WGS) entry which is preliminary data.</text>
</comment>
<proteinExistence type="predicted"/>
<dbReference type="EMBL" id="MDYQ01000312">
    <property type="protein sequence ID" value="PRP76604.1"/>
    <property type="molecule type" value="Genomic_DNA"/>
</dbReference>
<protein>
    <submittedName>
        <fullName evidence="1">Uncharacterized protein</fullName>
    </submittedName>
</protein>
<dbReference type="InParanoid" id="A0A2P6MY12"/>
<organism evidence="1 2">
    <name type="scientific">Planoprotostelium fungivorum</name>
    <dbReference type="NCBI Taxonomy" id="1890364"/>
    <lineage>
        <taxon>Eukaryota</taxon>
        <taxon>Amoebozoa</taxon>
        <taxon>Evosea</taxon>
        <taxon>Variosea</taxon>
        <taxon>Cavosteliida</taxon>
        <taxon>Cavosteliaceae</taxon>
        <taxon>Planoprotostelium</taxon>
    </lineage>
</organism>
<keyword evidence="2" id="KW-1185">Reference proteome</keyword>